<feature type="compositionally biased region" description="Basic and acidic residues" evidence="1">
    <location>
        <begin position="349"/>
        <end position="360"/>
    </location>
</feature>
<dbReference type="AlphaFoldDB" id="A0A4Y9Y6J2"/>
<evidence type="ECO:0000313" key="3">
    <source>
        <dbReference type="Proteomes" id="UP000298390"/>
    </source>
</evidence>
<gene>
    <name evidence="2" type="ORF">EVJ58_g7650</name>
</gene>
<accession>A0A4Y9Y6J2</accession>
<feature type="compositionally biased region" description="Polar residues" evidence="1">
    <location>
        <begin position="478"/>
        <end position="496"/>
    </location>
</feature>
<feature type="compositionally biased region" description="Basic and acidic residues" evidence="1">
    <location>
        <begin position="130"/>
        <end position="139"/>
    </location>
</feature>
<dbReference type="GO" id="GO:0046982">
    <property type="term" value="F:protein heterodimerization activity"/>
    <property type="evidence" value="ECO:0007669"/>
    <property type="project" value="InterPro"/>
</dbReference>
<comment type="caution">
    <text evidence="2">The sequence shown here is derived from an EMBL/GenBank/DDBJ whole genome shotgun (WGS) entry which is preliminary data.</text>
</comment>
<feature type="compositionally biased region" description="Polar residues" evidence="1">
    <location>
        <begin position="372"/>
        <end position="391"/>
    </location>
</feature>
<organism evidence="2 3">
    <name type="scientific">Rhodofomes roseus</name>
    <dbReference type="NCBI Taxonomy" id="34475"/>
    <lineage>
        <taxon>Eukaryota</taxon>
        <taxon>Fungi</taxon>
        <taxon>Dikarya</taxon>
        <taxon>Basidiomycota</taxon>
        <taxon>Agaricomycotina</taxon>
        <taxon>Agaricomycetes</taxon>
        <taxon>Polyporales</taxon>
        <taxon>Rhodofomes</taxon>
    </lineage>
</organism>
<feature type="compositionally biased region" description="Low complexity" evidence="1">
    <location>
        <begin position="435"/>
        <end position="449"/>
    </location>
</feature>
<sequence>MLSPGPSYISSRSADVILSDVRPIKLAYEALQAVNVLLDELLYTILNEAQSLATDKLKASLLKVIPTNLGKEALLEAEVELKAYLERNTSSSTSGSRAGGPFSLQWAFELLRLKCEAYSTMNDSDEDGDAERRLSERMKGSNMSPPHPSEVAPAALYLTAILEYAHSLFVFRASLICSHGAEGLYATRAPWRAQERALIAVLRQEDEELAHEFDELMRSGSTVKVSLTPDRLRTMEVFNRERTQRAKQTREPESQISDKPAGTEGDAHALPSERPRAPASAARPLPRRVDSIVEDEEEFTQASSTTITSATVVTTEPPRMRQASKSFTSSSAPSSAAARYRSISISDSPHPRHESRRSQDRLPNGMPANLTAIDTQKPSRQPSKSNPTGMPTRTKKVARHRESLDLDDVMNGSGEEGEEEEVPIPSLPPPPPRTPSRTASAAPTPISPAKPQSPHVSASARELIAFLDEGPPEEPESQRNSVANASVISFESSKTARTGKLSRMMSKLTIGNGGSQERLNGRYGDDPPKTPRSLGRKPSTNFGPPTAFKSSLSSKRSFPNVVVSPPRVAPHHGDGTQTPTPPQSISSSTRMVSPSPTNSTAPLNPRTVSVASSTSDESHALSPLRNGSVRKTWDDHGSEVSMSRNGSVNSQSQGSRVSHRLQVVNGDMREDEHGPLTVKTNGHVPIISPVPRSNDDRVVSPSTPRRSPIPRKPPPSPNPQENGHAPAKDPSQRSRKPSTSPAPAPGIAASEVADLRQYLSKAQTADECRLLVDMFFASHGFPAKALSDDEVPSLPELPLFMSLSELESSYVELFLSGDSIGFPSLADETSSDGSSASSRDFLSPSSEPNASPAPFLETVQE</sequence>
<feature type="compositionally biased region" description="Basic and acidic residues" evidence="1">
    <location>
        <begin position="519"/>
        <end position="529"/>
    </location>
</feature>
<proteinExistence type="predicted"/>
<dbReference type="Gene3D" id="1.10.20.10">
    <property type="entry name" value="Histone, subunit A"/>
    <property type="match status" value="1"/>
</dbReference>
<feature type="compositionally biased region" description="Pro residues" evidence="1">
    <location>
        <begin position="425"/>
        <end position="434"/>
    </location>
</feature>
<feature type="compositionally biased region" description="Polar residues" evidence="1">
    <location>
        <begin position="640"/>
        <end position="656"/>
    </location>
</feature>
<name>A0A4Y9Y6J2_9APHY</name>
<feature type="compositionally biased region" description="Polar residues" evidence="1">
    <location>
        <begin position="538"/>
        <end position="557"/>
    </location>
</feature>
<feature type="compositionally biased region" description="Low complexity" evidence="1">
    <location>
        <begin position="827"/>
        <end position="854"/>
    </location>
</feature>
<evidence type="ECO:0000256" key="1">
    <source>
        <dbReference type="SAM" id="MobiDB-lite"/>
    </source>
</evidence>
<feature type="region of interest" description="Disordered" evidence="1">
    <location>
        <begin position="825"/>
        <end position="861"/>
    </location>
</feature>
<feature type="compositionally biased region" description="Low complexity" evidence="1">
    <location>
        <begin position="300"/>
        <end position="315"/>
    </location>
</feature>
<feature type="compositionally biased region" description="Polar residues" evidence="1">
    <location>
        <begin position="590"/>
        <end position="615"/>
    </location>
</feature>
<dbReference type="STRING" id="34475.A0A4Y9Y6J2"/>
<evidence type="ECO:0000313" key="2">
    <source>
        <dbReference type="EMBL" id="TFY56429.1"/>
    </source>
</evidence>
<dbReference type="EMBL" id="SEKV01000505">
    <property type="protein sequence ID" value="TFY56429.1"/>
    <property type="molecule type" value="Genomic_DNA"/>
</dbReference>
<reference evidence="2 3" key="1">
    <citation type="submission" date="2019-01" db="EMBL/GenBank/DDBJ databases">
        <title>Genome sequencing of the rare red list fungi Fomitopsis rosea.</title>
        <authorList>
            <person name="Buettner E."/>
            <person name="Kellner H."/>
        </authorList>
    </citation>
    <scope>NUCLEOTIDE SEQUENCE [LARGE SCALE GENOMIC DNA]</scope>
    <source>
        <strain evidence="2 3">DSM 105464</strain>
    </source>
</reference>
<dbReference type="Proteomes" id="UP000298390">
    <property type="component" value="Unassembled WGS sequence"/>
</dbReference>
<feature type="region of interest" description="Disordered" evidence="1">
    <location>
        <begin position="234"/>
        <end position="749"/>
    </location>
</feature>
<dbReference type="InterPro" id="IPR009072">
    <property type="entry name" value="Histone-fold"/>
</dbReference>
<feature type="compositionally biased region" description="Basic and acidic residues" evidence="1">
    <location>
        <begin position="265"/>
        <end position="276"/>
    </location>
</feature>
<protein>
    <submittedName>
        <fullName evidence="2">Uncharacterized protein</fullName>
    </submittedName>
</protein>
<feature type="compositionally biased region" description="Basic and acidic residues" evidence="1">
    <location>
        <begin position="234"/>
        <end position="253"/>
    </location>
</feature>
<feature type="region of interest" description="Disordered" evidence="1">
    <location>
        <begin position="122"/>
        <end position="148"/>
    </location>
</feature>
<feature type="compositionally biased region" description="Low complexity" evidence="1">
    <location>
        <begin position="323"/>
        <end position="348"/>
    </location>
</feature>